<organism evidence="1 2">
    <name type="scientific">Trifolium medium</name>
    <dbReference type="NCBI Taxonomy" id="97028"/>
    <lineage>
        <taxon>Eukaryota</taxon>
        <taxon>Viridiplantae</taxon>
        <taxon>Streptophyta</taxon>
        <taxon>Embryophyta</taxon>
        <taxon>Tracheophyta</taxon>
        <taxon>Spermatophyta</taxon>
        <taxon>Magnoliopsida</taxon>
        <taxon>eudicotyledons</taxon>
        <taxon>Gunneridae</taxon>
        <taxon>Pentapetalae</taxon>
        <taxon>rosids</taxon>
        <taxon>fabids</taxon>
        <taxon>Fabales</taxon>
        <taxon>Fabaceae</taxon>
        <taxon>Papilionoideae</taxon>
        <taxon>50 kb inversion clade</taxon>
        <taxon>NPAAA clade</taxon>
        <taxon>Hologalegina</taxon>
        <taxon>IRL clade</taxon>
        <taxon>Trifolieae</taxon>
        <taxon>Trifolium</taxon>
    </lineage>
</organism>
<feature type="non-terminal residue" evidence="1">
    <location>
        <position position="1"/>
    </location>
</feature>
<comment type="caution">
    <text evidence="1">The sequence shown here is derived from an EMBL/GenBank/DDBJ whole genome shotgun (WGS) entry which is preliminary data.</text>
</comment>
<dbReference type="Proteomes" id="UP000265520">
    <property type="component" value="Unassembled WGS sequence"/>
</dbReference>
<evidence type="ECO:0000313" key="2">
    <source>
        <dbReference type="Proteomes" id="UP000265520"/>
    </source>
</evidence>
<proteinExistence type="predicted"/>
<name>A0A392RW14_9FABA</name>
<reference evidence="1 2" key="1">
    <citation type="journal article" date="2018" name="Front. Plant Sci.">
        <title>Red Clover (Trifolium pratense) and Zigzag Clover (T. medium) - A Picture of Genomic Similarities and Differences.</title>
        <authorList>
            <person name="Dluhosova J."/>
            <person name="Istvanek J."/>
            <person name="Nedelnik J."/>
            <person name="Repkova J."/>
        </authorList>
    </citation>
    <scope>NUCLEOTIDE SEQUENCE [LARGE SCALE GENOMIC DNA]</scope>
    <source>
        <strain evidence="2">cv. 10/8</strain>
        <tissue evidence="1">Leaf</tissue>
    </source>
</reference>
<sequence length="60" mass="7320">VKWVNIPREVKEVKNKKKTWTKGDHPREWDIYYAFYKEQQKSDGWNDGVTKDHPKETYPP</sequence>
<evidence type="ECO:0000313" key="1">
    <source>
        <dbReference type="EMBL" id="MCI40362.1"/>
    </source>
</evidence>
<dbReference type="AlphaFoldDB" id="A0A392RW14"/>
<dbReference type="EMBL" id="LXQA010278871">
    <property type="protein sequence ID" value="MCI40362.1"/>
    <property type="molecule type" value="Genomic_DNA"/>
</dbReference>
<keyword evidence="2" id="KW-1185">Reference proteome</keyword>
<accession>A0A392RW14</accession>
<protein>
    <submittedName>
        <fullName evidence="1">Uncharacterized protein</fullName>
    </submittedName>
</protein>